<organism evidence="1 2">
    <name type="scientific">Solanum bulbocastanum</name>
    <name type="common">Wild potato</name>
    <dbReference type="NCBI Taxonomy" id="147425"/>
    <lineage>
        <taxon>Eukaryota</taxon>
        <taxon>Viridiplantae</taxon>
        <taxon>Streptophyta</taxon>
        <taxon>Embryophyta</taxon>
        <taxon>Tracheophyta</taxon>
        <taxon>Spermatophyta</taxon>
        <taxon>Magnoliopsida</taxon>
        <taxon>eudicotyledons</taxon>
        <taxon>Gunneridae</taxon>
        <taxon>Pentapetalae</taxon>
        <taxon>asterids</taxon>
        <taxon>lamiids</taxon>
        <taxon>Solanales</taxon>
        <taxon>Solanaceae</taxon>
        <taxon>Solanoideae</taxon>
        <taxon>Solaneae</taxon>
        <taxon>Solanum</taxon>
    </lineage>
</organism>
<accession>A0AAN8SY08</accession>
<evidence type="ECO:0000313" key="2">
    <source>
        <dbReference type="Proteomes" id="UP001371456"/>
    </source>
</evidence>
<dbReference type="AlphaFoldDB" id="A0AAN8SY08"/>
<gene>
    <name evidence="1" type="ORF">RDI58_027030</name>
</gene>
<evidence type="ECO:0000313" key="1">
    <source>
        <dbReference type="EMBL" id="KAK6776029.1"/>
    </source>
</evidence>
<sequence length="100" mass="11570">MENLLLVQEIVHDIIIRGKPPNVVIKLDMAKAYEKVSWLFLTNVLRKMGCREILIDMVYKIISNNWYSILVNGQPKGFFKSTSELKQRDHLSPTLVILTV</sequence>
<dbReference type="Proteomes" id="UP001371456">
    <property type="component" value="Unassembled WGS sequence"/>
</dbReference>
<dbReference type="InterPro" id="IPR052343">
    <property type="entry name" value="Retrotransposon-Effector_Assoc"/>
</dbReference>
<protein>
    <recommendedName>
        <fullName evidence="3">Reverse transcriptase domain-containing protein</fullName>
    </recommendedName>
</protein>
<name>A0AAN8SY08_SOLBU</name>
<dbReference type="PANTHER" id="PTHR46890">
    <property type="entry name" value="NON-LTR RETROLELEMENT REVERSE TRANSCRIPTASE-LIKE PROTEIN-RELATED"/>
    <property type="match status" value="1"/>
</dbReference>
<reference evidence="1 2" key="1">
    <citation type="submission" date="2024-02" db="EMBL/GenBank/DDBJ databases">
        <title>de novo genome assembly of Solanum bulbocastanum strain 11H21.</title>
        <authorList>
            <person name="Hosaka A.J."/>
        </authorList>
    </citation>
    <scope>NUCLEOTIDE SEQUENCE [LARGE SCALE GENOMIC DNA]</scope>
    <source>
        <tissue evidence="1">Young leaves</tissue>
    </source>
</reference>
<comment type="caution">
    <text evidence="1">The sequence shown here is derived from an EMBL/GenBank/DDBJ whole genome shotgun (WGS) entry which is preliminary data.</text>
</comment>
<proteinExistence type="predicted"/>
<keyword evidence="2" id="KW-1185">Reference proteome</keyword>
<dbReference type="EMBL" id="JBANQN010000011">
    <property type="protein sequence ID" value="KAK6776029.1"/>
    <property type="molecule type" value="Genomic_DNA"/>
</dbReference>
<dbReference type="PANTHER" id="PTHR46890:SF48">
    <property type="entry name" value="RNA-DIRECTED DNA POLYMERASE"/>
    <property type="match status" value="1"/>
</dbReference>
<evidence type="ECO:0008006" key="3">
    <source>
        <dbReference type="Google" id="ProtNLM"/>
    </source>
</evidence>